<dbReference type="InterPro" id="IPR008271">
    <property type="entry name" value="Ser/Thr_kinase_AS"/>
</dbReference>
<dbReference type="Pfam" id="PF07714">
    <property type="entry name" value="PK_Tyr_Ser-Thr"/>
    <property type="match status" value="1"/>
</dbReference>
<comment type="caution">
    <text evidence="10">The sequence shown here is derived from an EMBL/GenBank/DDBJ whole genome shotgun (WGS) entry which is preliminary data.</text>
</comment>
<dbReference type="InterPro" id="IPR052059">
    <property type="entry name" value="CR_Ser/Thr_kinase"/>
</dbReference>
<feature type="transmembrane region" description="Helical" evidence="8">
    <location>
        <begin position="93"/>
        <end position="117"/>
    </location>
</feature>
<dbReference type="PANTHER" id="PTHR47973">
    <property type="entry name" value="CYSTEINE-RICH RECEPTOR-LIKE PROTEIN KINASE 3"/>
    <property type="match status" value="1"/>
</dbReference>
<dbReference type="PROSITE" id="PS00108">
    <property type="entry name" value="PROTEIN_KINASE_ST"/>
    <property type="match status" value="1"/>
</dbReference>
<keyword evidence="8" id="KW-1133">Transmembrane helix</keyword>
<keyword evidence="2" id="KW-0808">Transferase</keyword>
<evidence type="ECO:0000256" key="3">
    <source>
        <dbReference type="ARBA" id="ARBA00022741"/>
    </source>
</evidence>
<evidence type="ECO:0000256" key="1">
    <source>
        <dbReference type="ARBA" id="ARBA00022527"/>
    </source>
</evidence>
<keyword evidence="8" id="KW-0812">Transmembrane</keyword>
<evidence type="ECO:0000313" key="11">
    <source>
        <dbReference type="Proteomes" id="UP001497522"/>
    </source>
</evidence>
<feature type="binding site" evidence="6">
    <location>
        <position position="178"/>
    </location>
    <ligand>
        <name>ATP</name>
        <dbReference type="ChEBI" id="CHEBI:30616"/>
    </ligand>
</feature>
<name>A0ABP0ZZP5_9BRYO</name>
<evidence type="ECO:0000256" key="4">
    <source>
        <dbReference type="ARBA" id="ARBA00022777"/>
    </source>
</evidence>
<dbReference type="PROSITE" id="PS50011">
    <property type="entry name" value="PROTEIN_KINASE_DOM"/>
    <property type="match status" value="1"/>
</dbReference>
<dbReference type="InterPro" id="IPR017441">
    <property type="entry name" value="Protein_kinase_ATP_BS"/>
</dbReference>
<evidence type="ECO:0000256" key="7">
    <source>
        <dbReference type="RuleBase" id="RU000304"/>
    </source>
</evidence>
<sequence length="476" mass="53672">LQVLELNIINQINMIRIGIVFNLIENEYHYFNILMMMMDILCRLGGNPICKNLQLSLDFEISYHQQLNCRDNNTVLRSIETVTSNSQRSNNKLILILSTTLSIILVFGGIIGVIILWKYRANALALQFAKQQVQPTLYSYNVLSRATGDFHQDNKLGEGGFGVVYKGILLDGTKVAVKLLTTKSHQGIDDFLNEVVSITGVRHKNLVKLKGCCLHRTQRLLVYEYVENKNLAEALWGSKMEDNIFLDWPKRFHIFVGIARGLVYLHEDLQPCIIHRDIKASNILLDNNLNAKIADFGLARLFSDDQSQLFTQVAGTIGYMSPEYATLGQLSTKVDVYSFGILLLEIISGRKAILQNATTNMYLVEWAWSLHKTNMLISLVDQKLHNTIVESEMRHAINVALLCVQVETTKRPIMSEVLSMLQGEMDLPNILPSSSQISVSSLFLNVSTSESNHLLSSPIPNNYSNAEVELTNLDPR</sequence>
<keyword evidence="1 7" id="KW-0723">Serine/threonine-protein kinase</keyword>
<evidence type="ECO:0000259" key="9">
    <source>
        <dbReference type="PROSITE" id="PS50011"/>
    </source>
</evidence>
<comment type="similarity">
    <text evidence="7">Belongs to the protein kinase superfamily.</text>
</comment>
<dbReference type="SUPFAM" id="SSF56112">
    <property type="entry name" value="Protein kinase-like (PK-like)"/>
    <property type="match status" value="1"/>
</dbReference>
<evidence type="ECO:0000256" key="2">
    <source>
        <dbReference type="ARBA" id="ARBA00022679"/>
    </source>
</evidence>
<keyword evidence="3 6" id="KW-0547">Nucleotide-binding</keyword>
<dbReference type="InterPro" id="IPR001245">
    <property type="entry name" value="Ser-Thr/Tyr_kinase_cat_dom"/>
</dbReference>
<gene>
    <name evidence="10" type="ORF">CSSPJE1EN2_LOCUS26137</name>
</gene>
<keyword evidence="8" id="KW-0472">Membrane</keyword>
<dbReference type="Gene3D" id="1.10.510.10">
    <property type="entry name" value="Transferase(Phosphotransferase) domain 1"/>
    <property type="match status" value="1"/>
</dbReference>
<dbReference type="Gene3D" id="3.30.200.20">
    <property type="entry name" value="Phosphorylase Kinase, domain 1"/>
    <property type="match status" value="1"/>
</dbReference>
<feature type="non-terminal residue" evidence="10">
    <location>
        <position position="1"/>
    </location>
</feature>
<dbReference type="CDD" id="cd14066">
    <property type="entry name" value="STKc_IRAK"/>
    <property type="match status" value="1"/>
</dbReference>
<evidence type="ECO:0000313" key="10">
    <source>
        <dbReference type="EMBL" id="CAK9856205.1"/>
    </source>
</evidence>
<keyword evidence="5 6" id="KW-0067">ATP-binding</keyword>
<evidence type="ECO:0000256" key="8">
    <source>
        <dbReference type="SAM" id="Phobius"/>
    </source>
</evidence>
<dbReference type="PROSITE" id="PS00107">
    <property type="entry name" value="PROTEIN_KINASE_ATP"/>
    <property type="match status" value="1"/>
</dbReference>
<reference evidence="10" key="1">
    <citation type="submission" date="2024-03" db="EMBL/GenBank/DDBJ databases">
        <authorList>
            <consortium name="ELIXIR-Norway"/>
            <consortium name="Elixir Norway"/>
        </authorList>
    </citation>
    <scope>NUCLEOTIDE SEQUENCE</scope>
</reference>
<keyword evidence="4" id="KW-0418">Kinase</keyword>
<feature type="domain" description="Protein kinase" evidence="9">
    <location>
        <begin position="150"/>
        <end position="430"/>
    </location>
</feature>
<organism evidence="10 11">
    <name type="scientific">Sphagnum jensenii</name>
    <dbReference type="NCBI Taxonomy" id="128206"/>
    <lineage>
        <taxon>Eukaryota</taxon>
        <taxon>Viridiplantae</taxon>
        <taxon>Streptophyta</taxon>
        <taxon>Embryophyta</taxon>
        <taxon>Bryophyta</taxon>
        <taxon>Sphagnophytina</taxon>
        <taxon>Sphagnopsida</taxon>
        <taxon>Sphagnales</taxon>
        <taxon>Sphagnaceae</taxon>
        <taxon>Sphagnum</taxon>
    </lineage>
</organism>
<dbReference type="SMART" id="SM00220">
    <property type="entry name" value="S_TKc"/>
    <property type="match status" value="1"/>
</dbReference>
<dbReference type="Proteomes" id="UP001497522">
    <property type="component" value="Unassembled WGS sequence"/>
</dbReference>
<protein>
    <recommendedName>
        <fullName evidence="9">Protein kinase domain-containing protein</fullName>
    </recommendedName>
</protein>
<evidence type="ECO:0000256" key="6">
    <source>
        <dbReference type="PROSITE-ProRule" id="PRU10141"/>
    </source>
</evidence>
<keyword evidence="11" id="KW-1185">Reference proteome</keyword>
<dbReference type="InterPro" id="IPR000719">
    <property type="entry name" value="Prot_kinase_dom"/>
</dbReference>
<proteinExistence type="inferred from homology"/>
<evidence type="ECO:0000256" key="5">
    <source>
        <dbReference type="ARBA" id="ARBA00022840"/>
    </source>
</evidence>
<dbReference type="InterPro" id="IPR011009">
    <property type="entry name" value="Kinase-like_dom_sf"/>
</dbReference>
<dbReference type="EMBL" id="CAXHBF010000445">
    <property type="protein sequence ID" value="CAK9856205.1"/>
    <property type="molecule type" value="Genomic_DNA"/>
</dbReference>
<accession>A0ABP0ZZP5</accession>